<feature type="region of interest" description="Disordered" evidence="1">
    <location>
        <begin position="125"/>
        <end position="164"/>
    </location>
</feature>
<name>A0A813LCG1_POLGL</name>
<accession>A0A813LCG1</accession>
<evidence type="ECO:0000313" key="3">
    <source>
        <dbReference type="EMBL" id="CAE8724088.1"/>
    </source>
</evidence>
<feature type="transmembrane region" description="Helical" evidence="2">
    <location>
        <begin position="65"/>
        <end position="93"/>
    </location>
</feature>
<keyword evidence="2" id="KW-0472">Membrane</keyword>
<proteinExistence type="predicted"/>
<sequence length="164" mass="18653">VGPIVCFFIMLPLILLDGNLPMERRSWNSLVFFVMFAVLKFLTGNIIEVALYAKSGGDLMRMHPVVMMALMMLFQAMMGITGMFMTVPAMAAAKYYMLSMNMPPAVLDPLLMCIEGTEQGPHMNFVEQQRASQEKEPDSDELESEYDEEEEDDLEQELQENGHR</sequence>
<reference evidence="3" key="1">
    <citation type="submission" date="2021-02" db="EMBL/GenBank/DDBJ databases">
        <authorList>
            <person name="Dougan E. K."/>
            <person name="Rhodes N."/>
            <person name="Thang M."/>
            <person name="Chan C."/>
        </authorList>
    </citation>
    <scope>NUCLEOTIDE SEQUENCE</scope>
</reference>
<evidence type="ECO:0000256" key="1">
    <source>
        <dbReference type="SAM" id="MobiDB-lite"/>
    </source>
</evidence>
<feature type="non-terminal residue" evidence="3">
    <location>
        <position position="164"/>
    </location>
</feature>
<dbReference type="Proteomes" id="UP000626109">
    <property type="component" value="Unassembled WGS sequence"/>
</dbReference>
<evidence type="ECO:0000313" key="4">
    <source>
        <dbReference type="Proteomes" id="UP000626109"/>
    </source>
</evidence>
<keyword evidence="2" id="KW-1133">Transmembrane helix</keyword>
<gene>
    <name evidence="3" type="ORF">PGLA2088_LOCUS43523</name>
</gene>
<feature type="compositionally biased region" description="Acidic residues" evidence="1">
    <location>
        <begin position="137"/>
        <end position="158"/>
    </location>
</feature>
<evidence type="ECO:0000256" key="2">
    <source>
        <dbReference type="SAM" id="Phobius"/>
    </source>
</evidence>
<dbReference type="AlphaFoldDB" id="A0A813LCG1"/>
<dbReference type="EMBL" id="CAJNNW010034840">
    <property type="protein sequence ID" value="CAE8724088.1"/>
    <property type="molecule type" value="Genomic_DNA"/>
</dbReference>
<keyword evidence="2" id="KW-0812">Transmembrane</keyword>
<organism evidence="3 4">
    <name type="scientific">Polarella glacialis</name>
    <name type="common">Dinoflagellate</name>
    <dbReference type="NCBI Taxonomy" id="89957"/>
    <lineage>
        <taxon>Eukaryota</taxon>
        <taxon>Sar</taxon>
        <taxon>Alveolata</taxon>
        <taxon>Dinophyceae</taxon>
        <taxon>Suessiales</taxon>
        <taxon>Suessiaceae</taxon>
        <taxon>Polarella</taxon>
    </lineage>
</organism>
<comment type="caution">
    <text evidence="3">The sequence shown here is derived from an EMBL/GenBank/DDBJ whole genome shotgun (WGS) entry which is preliminary data.</text>
</comment>
<feature type="transmembrane region" description="Helical" evidence="2">
    <location>
        <begin position="30"/>
        <end position="53"/>
    </location>
</feature>
<protein>
    <submittedName>
        <fullName evidence="3">Uncharacterized protein</fullName>
    </submittedName>
</protein>